<dbReference type="GO" id="GO:0005886">
    <property type="term" value="C:plasma membrane"/>
    <property type="evidence" value="ECO:0007669"/>
    <property type="project" value="InterPro"/>
</dbReference>
<evidence type="ECO:0000256" key="8">
    <source>
        <dbReference type="ARBA" id="ARBA00023180"/>
    </source>
</evidence>
<evidence type="ECO:0000256" key="5">
    <source>
        <dbReference type="ARBA" id="ARBA00022889"/>
    </source>
</evidence>
<gene>
    <name evidence="13" type="ORF">DdX_02918</name>
</gene>
<dbReference type="GO" id="GO:0007156">
    <property type="term" value="P:homophilic cell adhesion via plasma membrane adhesion molecules"/>
    <property type="evidence" value="ECO:0007669"/>
    <property type="project" value="InterPro"/>
</dbReference>
<feature type="domain" description="Cadherin" evidence="12">
    <location>
        <begin position="390"/>
        <end position="487"/>
    </location>
</feature>
<feature type="domain" description="Cadherin" evidence="12">
    <location>
        <begin position="491"/>
        <end position="605"/>
    </location>
</feature>
<dbReference type="GO" id="GO:0005509">
    <property type="term" value="F:calcium ion binding"/>
    <property type="evidence" value="ECO:0007669"/>
    <property type="project" value="UniProtKB-UniRule"/>
</dbReference>
<dbReference type="InterPro" id="IPR015919">
    <property type="entry name" value="Cadherin-like_sf"/>
</dbReference>
<evidence type="ECO:0000256" key="2">
    <source>
        <dbReference type="ARBA" id="ARBA00022692"/>
    </source>
</evidence>
<proteinExistence type="predicted"/>
<feature type="compositionally biased region" description="Low complexity" evidence="10">
    <location>
        <begin position="598"/>
        <end position="617"/>
    </location>
</feature>
<feature type="domain" description="Cadherin" evidence="12">
    <location>
        <begin position="691"/>
        <end position="794"/>
    </location>
</feature>
<evidence type="ECO:0000256" key="11">
    <source>
        <dbReference type="SAM" id="Phobius"/>
    </source>
</evidence>
<dbReference type="PRINTS" id="PR00205">
    <property type="entry name" value="CADHERIN"/>
</dbReference>
<dbReference type="PANTHER" id="PTHR24028">
    <property type="entry name" value="CADHERIN-87A"/>
    <property type="match status" value="1"/>
</dbReference>
<dbReference type="FunFam" id="2.60.40.60:FF:000116">
    <property type="entry name" value="Dachsous cadherin-related 2"/>
    <property type="match status" value="1"/>
</dbReference>
<sequence>MLCTNSIDSPSSSSASMTVSKPLQIKGRIRHSFRSQSLFYLRSSRCVALIYVCISLLVNICSTNGDPQIGDWVGQSATQIRPRTSQYPPVLKVDSFEGYLPESAEVGTTVRVAPSLHAESLQILVEDKDLQPGMSSAIYQYILTGFGAEKFAVDQRGFLFLNSADGLDADKSQSTYILHVLAREVDTDPMRSSDPITLTIHVMDVNDNKPKFAQEVYVTNVSAGIGHGIERTILKVKATDLDVGRFAHLTYRIIDVHGGLASSFRYDSNTNELKAVGPLQPGGRYQITIEAEDGGGLTGRTRIIVYAFQDGLMQSVTSAYANNYAAMAASMLAQQTVSYPMYSQQPITRVYAVPTMTTISPLSQNELVDRSGTYRSHAINNNEVSTDVETIVERLSEATPPKAVVAMLGDAETREKIYFRIVDGNDDGKFGIEQNTGKVTTEQNLDREETELYTLTIETRSRYPDQLLYHTILQVEVADENDNAPQFLDPQPIFINAKLEDIARSGLNALLGRVLVKDLDKGNNGKITLKVMPPMNNLYSIDDNGDLRINGGINEQHLGEHRINVVATDLGDPPREARGQLIVNIRPSGSWASSQSVSDGSRPVASGSSSSSDYDISAPNEIGRKNVAMFSRATLPPRYPGTNVPPFTRIEAFQSLTNSLAVTQPPNVISSSYPSLPRLAPVFDKSPINVVVDENEDGILLDIMRATYPNGQQGTITYVMQAGDDTLFNIDKETGNLTLIKGLDAESSLNYTIKIGTLEAMESAKFGLEMDPQLAHSTTINVQVVDLNDWIPSFEQDRYEFKVIDRAEPGTAVGQVVAYDEDAQPPNNELRYQFNKTDGVEQLFNLDMQTGTLKVAAPLIDLSGQKLELLVDVWDEGEPPQGAQTVVAIKVEKSEITTTTSSIIDDNGSSKQIATPNRVEALDKTLRFSSKNYTASIYEKSRSPTRVLLLTLVNKPEDTRFIQCAIASGNFRGAFHVPLTPEGDCELRALSELDRESVERYLLNVTVQYGATIDWSLVSIHVLDKNDNAPRFVYPRVNEKKSPGLDLTGYFAVVSSNAPINTHVVTVKAEDIDSGSNSVIRYSLDAQSPDAKYFAIDSAKGEVVTTRRMQEIAGKSRKSHYDVRVFACDSPENSSESQCGKAQLFINAISDQHRFVTVIRDARPEQIKEHEEDIAKNIRQFTGLCSLVGIERIMEAEISKLSPAAEGSFIPITKAYWYAANPSNKRLCKRQEFRRLFNSTIRDQIASKLHQLFIIDDIREVSVAETLDESEDGGLLPIDWRGASAVLILISIGVAIIAIIALCALLVFRSRHKRGHKRPTGYPAIYPIPKYNNSNVYLPTINGGLGSHLMSNGAGSMERDNKFYESQMLELPISDDNFTLVNPHNGGIRYGGHRAGSIGLGNHHQSKYNADTDGLGHRFGGTTNTNHSMSLYGTNGGGNGSGVPNRNGARNGGAVRAMYLGRMHGQLNPEEGDFSVDESTYAFNSQLTAGLHNDRRHTPTNHIF</sequence>
<feature type="domain" description="Cadherin" evidence="12">
    <location>
        <begin position="92"/>
        <end position="212"/>
    </location>
</feature>
<keyword evidence="8" id="KW-0325">Glycoprotein</keyword>
<evidence type="ECO:0000256" key="3">
    <source>
        <dbReference type="ARBA" id="ARBA00022737"/>
    </source>
</evidence>
<dbReference type="PROSITE" id="PS50268">
    <property type="entry name" value="CADHERIN_2"/>
    <property type="match status" value="8"/>
</dbReference>
<keyword evidence="14" id="KW-1185">Reference proteome</keyword>
<dbReference type="InterPro" id="IPR002126">
    <property type="entry name" value="Cadherin-like_dom"/>
</dbReference>
<feature type="domain" description="Cadherin" evidence="12">
    <location>
        <begin position="929"/>
        <end position="1032"/>
    </location>
</feature>
<dbReference type="PROSITE" id="PS00232">
    <property type="entry name" value="CADHERIN_1"/>
    <property type="match status" value="3"/>
</dbReference>
<dbReference type="EMBL" id="JAKKPZ010000002">
    <property type="protein sequence ID" value="KAI1726216.1"/>
    <property type="molecule type" value="Genomic_DNA"/>
</dbReference>
<dbReference type="CDD" id="cd11304">
    <property type="entry name" value="Cadherin_repeat"/>
    <property type="match status" value="8"/>
</dbReference>
<keyword evidence="2 11" id="KW-0812">Transmembrane</keyword>
<dbReference type="InterPro" id="IPR050174">
    <property type="entry name" value="Protocadherin/Cadherin-CA"/>
</dbReference>
<evidence type="ECO:0000256" key="9">
    <source>
        <dbReference type="PROSITE-ProRule" id="PRU00043"/>
    </source>
</evidence>
<dbReference type="Pfam" id="PF00028">
    <property type="entry name" value="Cadherin"/>
    <property type="match status" value="5"/>
</dbReference>
<evidence type="ECO:0000313" key="14">
    <source>
        <dbReference type="Proteomes" id="UP001201812"/>
    </source>
</evidence>
<comment type="caution">
    <text evidence="13">The sequence shown here is derived from an EMBL/GenBank/DDBJ whole genome shotgun (WGS) entry which is preliminary data.</text>
</comment>
<feature type="domain" description="Cadherin" evidence="12">
    <location>
        <begin position="795"/>
        <end position="918"/>
    </location>
</feature>
<keyword evidence="5" id="KW-0130">Cell adhesion</keyword>
<keyword evidence="4 9" id="KW-0106">Calcium</keyword>
<evidence type="ECO:0000256" key="4">
    <source>
        <dbReference type="ARBA" id="ARBA00022837"/>
    </source>
</evidence>
<feature type="domain" description="Cadherin" evidence="12">
    <location>
        <begin position="213"/>
        <end position="305"/>
    </location>
</feature>
<evidence type="ECO:0000256" key="10">
    <source>
        <dbReference type="SAM" id="MobiDB-lite"/>
    </source>
</evidence>
<dbReference type="SUPFAM" id="SSF49313">
    <property type="entry name" value="Cadherin-like"/>
    <property type="match status" value="8"/>
</dbReference>
<dbReference type="InterPro" id="IPR020894">
    <property type="entry name" value="Cadherin_CS"/>
</dbReference>
<organism evidence="13 14">
    <name type="scientific">Ditylenchus destructor</name>
    <dbReference type="NCBI Taxonomy" id="166010"/>
    <lineage>
        <taxon>Eukaryota</taxon>
        <taxon>Metazoa</taxon>
        <taxon>Ecdysozoa</taxon>
        <taxon>Nematoda</taxon>
        <taxon>Chromadorea</taxon>
        <taxon>Rhabditida</taxon>
        <taxon>Tylenchina</taxon>
        <taxon>Tylenchomorpha</taxon>
        <taxon>Sphaerularioidea</taxon>
        <taxon>Anguinidae</taxon>
        <taxon>Anguininae</taxon>
        <taxon>Ditylenchus</taxon>
    </lineage>
</organism>
<feature type="region of interest" description="Disordered" evidence="10">
    <location>
        <begin position="590"/>
        <end position="618"/>
    </location>
</feature>
<protein>
    <submittedName>
        <fullName evidence="13">Cadherin domain-containing protein</fullName>
    </submittedName>
</protein>
<reference evidence="13" key="1">
    <citation type="submission" date="2022-01" db="EMBL/GenBank/DDBJ databases">
        <title>Genome Sequence Resource for Two Populations of Ditylenchus destructor, the Migratory Endoparasitic Phytonematode.</title>
        <authorList>
            <person name="Zhang H."/>
            <person name="Lin R."/>
            <person name="Xie B."/>
        </authorList>
    </citation>
    <scope>NUCLEOTIDE SEQUENCE</scope>
    <source>
        <strain evidence="13">BazhouSP</strain>
    </source>
</reference>
<dbReference type="Proteomes" id="UP001201812">
    <property type="component" value="Unassembled WGS sequence"/>
</dbReference>
<evidence type="ECO:0000256" key="6">
    <source>
        <dbReference type="ARBA" id="ARBA00022989"/>
    </source>
</evidence>
<dbReference type="PANTHER" id="PTHR24028:SF328">
    <property type="entry name" value="CADHERIN-3"/>
    <property type="match status" value="1"/>
</dbReference>
<keyword evidence="7 11" id="KW-0472">Membrane</keyword>
<feature type="domain" description="Cadherin" evidence="12">
    <location>
        <begin position="1046"/>
        <end position="1166"/>
    </location>
</feature>
<keyword evidence="6 11" id="KW-1133">Transmembrane helix</keyword>
<keyword evidence="3" id="KW-0677">Repeat</keyword>
<evidence type="ECO:0000256" key="1">
    <source>
        <dbReference type="ARBA" id="ARBA00004167"/>
    </source>
</evidence>
<feature type="transmembrane region" description="Helical" evidence="11">
    <location>
        <begin position="1285"/>
        <end position="1308"/>
    </location>
</feature>
<dbReference type="SMART" id="SM00112">
    <property type="entry name" value="CA"/>
    <property type="match status" value="8"/>
</dbReference>
<comment type="subcellular location">
    <subcellularLocation>
        <location evidence="1">Membrane</location>
        <topology evidence="1">Single-pass membrane protein</topology>
    </subcellularLocation>
</comment>
<evidence type="ECO:0000259" key="12">
    <source>
        <dbReference type="PROSITE" id="PS50268"/>
    </source>
</evidence>
<evidence type="ECO:0000313" key="13">
    <source>
        <dbReference type="EMBL" id="KAI1726216.1"/>
    </source>
</evidence>
<evidence type="ECO:0000256" key="7">
    <source>
        <dbReference type="ARBA" id="ARBA00023136"/>
    </source>
</evidence>
<dbReference type="Gene3D" id="2.60.40.60">
    <property type="entry name" value="Cadherins"/>
    <property type="match status" value="8"/>
</dbReference>
<name>A0AAD4NIQ4_9BILA</name>
<accession>A0AAD4NIQ4</accession>